<keyword evidence="2" id="KW-1185">Reference proteome</keyword>
<accession>A0AAV5L733</accession>
<evidence type="ECO:0008006" key="3">
    <source>
        <dbReference type="Google" id="ProtNLM"/>
    </source>
</evidence>
<dbReference type="Proteomes" id="UP001054252">
    <property type="component" value="Unassembled WGS sequence"/>
</dbReference>
<dbReference type="AlphaFoldDB" id="A0AAV5L733"/>
<proteinExistence type="predicted"/>
<organism evidence="1 2">
    <name type="scientific">Rubroshorea leprosula</name>
    <dbReference type="NCBI Taxonomy" id="152421"/>
    <lineage>
        <taxon>Eukaryota</taxon>
        <taxon>Viridiplantae</taxon>
        <taxon>Streptophyta</taxon>
        <taxon>Embryophyta</taxon>
        <taxon>Tracheophyta</taxon>
        <taxon>Spermatophyta</taxon>
        <taxon>Magnoliopsida</taxon>
        <taxon>eudicotyledons</taxon>
        <taxon>Gunneridae</taxon>
        <taxon>Pentapetalae</taxon>
        <taxon>rosids</taxon>
        <taxon>malvids</taxon>
        <taxon>Malvales</taxon>
        <taxon>Dipterocarpaceae</taxon>
        <taxon>Rubroshorea</taxon>
    </lineage>
</organism>
<evidence type="ECO:0000313" key="1">
    <source>
        <dbReference type="EMBL" id="GKV33068.1"/>
    </source>
</evidence>
<protein>
    <recommendedName>
        <fullName evidence="3">Ribulose-phosphate 3-epimerase</fullName>
    </recommendedName>
</protein>
<name>A0AAV5L733_9ROSI</name>
<reference evidence="1 2" key="1">
    <citation type="journal article" date="2021" name="Commun. Biol.">
        <title>The genome of Shorea leprosula (Dipterocarpaceae) highlights the ecological relevance of drought in aseasonal tropical rainforests.</title>
        <authorList>
            <person name="Ng K.K.S."/>
            <person name="Kobayashi M.J."/>
            <person name="Fawcett J.A."/>
            <person name="Hatakeyama M."/>
            <person name="Paape T."/>
            <person name="Ng C.H."/>
            <person name="Ang C.C."/>
            <person name="Tnah L.H."/>
            <person name="Lee C.T."/>
            <person name="Nishiyama T."/>
            <person name="Sese J."/>
            <person name="O'Brien M.J."/>
            <person name="Copetti D."/>
            <person name="Mohd Noor M.I."/>
            <person name="Ong R.C."/>
            <person name="Putra M."/>
            <person name="Sireger I.Z."/>
            <person name="Indrioko S."/>
            <person name="Kosugi Y."/>
            <person name="Izuno A."/>
            <person name="Isagi Y."/>
            <person name="Lee S.L."/>
            <person name="Shimizu K.K."/>
        </authorList>
    </citation>
    <scope>NUCLEOTIDE SEQUENCE [LARGE SCALE GENOMIC DNA]</scope>
    <source>
        <strain evidence="1">214</strain>
    </source>
</reference>
<comment type="caution">
    <text evidence="1">The sequence shown here is derived from an EMBL/GenBank/DDBJ whole genome shotgun (WGS) entry which is preliminary data.</text>
</comment>
<dbReference type="EMBL" id="BPVZ01000098">
    <property type="protein sequence ID" value="GKV33068.1"/>
    <property type="molecule type" value="Genomic_DNA"/>
</dbReference>
<gene>
    <name evidence="1" type="ORF">SLEP1_g41615</name>
</gene>
<evidence type="ECO:0000313" key="2">
    <source>
        <dbReference type="Proteomes" id="UP001054252"/>
    </source>
</evidence>
<sequence>MLGILKMELLRFPCILLDIEGSLGHSTIDMAASADANCIVAGLSVWSPSAGSRFISFAKVLLKPRKTADLVAGKVH</sequence>